<feature type="domain" description="SCP" evidence="4">
    <location>
        <begin position="138"/>
        <end position="277"/>
    </location>
</feature>
<accession>A0A0P1AD34</accession>
<dbReference type="STRING" id="4781.A0A0P1AD34"/>
<keyword evidence="2" id="KW-0472">Membrane</keyword>
<dbReference type="PANTHER" id="PTHR10334">
    <property type="entry name" value="CYSTEINE-RICH SECRETORY PROTEIN-RELATED"/>
    <property type="match status" value="1"/>
</dbReference>
<dbReference type="Proteomes" id="UP000054928">
    <property type="component" value="Unassembled WGS sequence"/>
</dbReference>
<dbReference type="CDD" id="cd05380">
    <property type="entry name" value="CAP_euk"/>
    <property type="match status" value="1"/>
</dbReference>
<feature type="signal peptide" evidence="3">
    <location>
        <begin position="1"/>
        <end position="24"/>
    </location>
</feature>
<keyword evidence="2" id="KW-1133">Transmembrane helix</keyword>
<evidence type="ECO:0000256" key="3">
    <source>
        <dbReference type="SAM" id="SignalP"/>
    </source>
</evidence>
<name>A0A0P1AD34_PLAHL</name>
<organism evidence="5 6">
    <name type="scientific">Plasmopara halstedii</name>
    <name type="common">Downy mildew of sunflower</name>
    <dbReference type="NCBI Taxonomy" id="4781"/>
    <lineage>
        <taxon>Eukaryota</taxon>
        <taxon>Sar</taxon>
        <taxon>Stramenopiles</taxon>
        <taxon>Oomycota</taxon>
        <taxon>Peronosporomycetes</taxon>
        <taxon>Peronosporales</taxon>
        <taxon>Peronosporaceae</taxon>
        <taxon>Plasmopara</taxon>
    </lineage>
</organism>
<dbReference type="Pfam" id="PF00188">
    <property type="entry name" value="CAP"/>
    <property type="match status" value="1"/>
</dbReference>
<feature type="compositionally biased region" description="Acidic residues" evidence="1">
    <location>
        <begin position="363"/>
        <end position="373"/>
    </location>
</feature>
<dbReference type="EMBL" id="CCYD01000322">
    <property type="protein sequence ID" value="CEG38431.1"/>
    <property type="molecule type" value="Genomic_DNA"/>
</dbReference>
<reference evidence="6" key="1">
    <citation type="submission" date="2014-09" db="EMBL/GenBank/DDBJ databases">
        <authorList>
            <person name="Sharma Rahul"/>
            <person name="Thines Marco"/>
        </authorList>
    </citation>
    <scope>NUCLEOTIDE SEQUENCE [LARGE SCALE GENOMIC DNA]</scope>
</reference>
<dbReference type="SUPFAM" id="SSF55797">
    <property type="entry name" value="PR-1-like"/>
    <property type="match status" value="1"/>
</dbReference>
<protein>
    <submittedName>
        <fullName evidence="5">Defense-related protein containing SCP domain</fullName>
    </submittedName>
</protein>
<feature type="region of interest" description="Disordered" evidence="1">
    <location>
        <begin position="30"/>
        <end position="133"/>
    </location>
</feature>
<dbReference type="RefSeq" id="XP_024574800.1">
    <property type="nucleotide sequence ID" value="XM_024723866.1"/>
</dbReference>
<feature type="compositionally biased region" description="Low complexity" evidence="1">
    <location>
        <begin position="117"/>
        <end position="132"/>
    </location>
</feature>
<feature type="region of interest" description="Disordered" evidence="1">
    <location>
        <begin position="355"/>
        <end position="413"/>
    </location>
</feature>
<keyword evidence="2" id="KW-0812">Transmembrane</keyword>
<dbReference type="OrthoDB" id="337038at2759"/>
<sequence length="500" mass="53009">MKISSNFIVATLVVLSVSTPVVVSHVSVQQMPLESSEQMPIESSEQMPLESSEQMPLESSSVTSTEQMPLELSETSSSFLEDSGPDSNKDLFSEDLTTSSLRSDPNPESLDTEENGSIISKSDTSTSQKTSDGMFTDEQKAIWIDRHNFFRVAGLPWAAGNMERMNWDDSLAQDAATAASSCTAKTKPGLNVFEDTTTDPATVLEDAIIDWIVKPAITGIANVVPPSKEGESVGAGLYNSYTQIIWSSTTGVGCAMASCNGGATVACAYSPPGNDGKSPWFIHAAQAKNCPSGTVAQHGLCVVEGDPKNDLIAPIPDGFRTHQIYPNFISDIMGAILKAQKERDAPGAVKMTAVSPGDLMGSPEDDNYNDENEPLQLGSCAGSTKESQTEDIYSGDLTSEEDPGTVKASSASGLSFSNQEELLSNEAEDQTGDLTLLSQEKSDVLTFSASDTSDSGMSTAGIASLIALGVAAVAAFAVFVSYFKQEEQMEEDSPDRIEVI</sequence>
<evidence type="ECO:0000313" key="6">
    <source>
        <dbReference type="Proteomes" id="UP000054928"/>
    </source>
</evidence>
<keyword evidence="3" id="KW-0732">Signal</keyword>
<feature type="chain" id="PRO_5006058580" evidence="3">
    <location>
        <begin position="25"/>
        <end position="500"/>
    </location>
</feature>
<dbReference type="AlphaFoldDB" id="A0A0P1AD34"/>
<evidence type="ECO:0000256" key="1">
    <source>
        <dbReference type="SAM" id="MobiDB-lite"/>
    </source>
</evidence>
<dbReference type="SMART" id="SM00198">
    <property type="entry name" value="SCP"/>
    <property type="match status" value="1"/>
</dbReference>
<evidence type="ECO:0000256" key="2">
    <source>
        <dbReference type="SAM" id="Phobius"/>
    </source>
</evidence>
<evidence type="ECO:0000259" key="4">
    <source>
        <dbReference type="SMART" id="SM00198"/>
    </source>
</evidence>
<proteinExistence type="predicted"/>
<dbReference type="InterPro" id="IPR014044">
    <property type="entry name" value="CAP_dom"/>
</dbReference>
<feature type="compositionally biased region" description="Low complexity" evidence="1">
    <location>
        <begin position="70"/>
        <end position="82"/>
    </location>
</feature>
<dbReference type="PRINTS" id="PR00837">
    <property type="entry name" value="V5TPXLIKE"/>
</dbReference>
<dbReference type="Gene3D" id="3.40.33.10">
    <property type="entry name" value="CAP"/>
    <property type="match status" value="1"/>
</dbReference>
<dbReference type="InterPro" id="IPR035940">
    <property type="entry name" value="CAP_sf"/>
</dbReference>
<dbReference type="InterPro" id="IPR001283">
    <property type="entry name" value="CRISP-related"/>
</dbReference>
<dbReference type="OMA" id="INVHTHA"/>
<keyword evidence="6" id="KW-1185">Reference proteome</keyword>
<feature type="compositionally biased region" description="Polar residues" evidence="1">
    <location>
        <begin position="30"/>
        <end position="67"/>
    </location>
</feature>
<dbReference type="FunFam" id="3.40.33.10:FF:000053">
    <property type="entry name" value="Uncharacterized protein"/>
    <property type="match status" value="1"/>
</dbReference>
<evidence type="ECO:0000313" key="5">
    <source>
        <dbReference type="EMBL" id="CEG38431.1"/>
    </source>
</evidence>
<dbReference type="GeneID" id="36403563"/>
<feature type="transmembrane region" description="Helical" evidence="2">
    <location>
        <begin position="460"/>
        <end position="483"/>
    </location>
</feature>